<feature type="transmembrane region" description="Helical" evidence="1">
    <location>
        <begin position="106"/>
        <end position="132"/>
    </location>
</feature>
<evidence type="ECO:0000256" key="1">
    <source>
        <dbReference type="SAM" id="Phobius"/>
    </source>
</evidence>
<keyword evidence="1" id="KW-0812">Transmembrane</keyword>
<gene>
    <name evidence="2" type="ORF">H4W81_007891</name>
</gene>
<feature type="transmembrane region" description="Helical" evidence="1">
    <location>
        <begin position="176"/>
        <end position="196"/>
    </location>
</feature>
<organism evidence="2 3">
    <name type="scientific">Nonomuraea africana</name>
    <dbReference type="NCBI Taxonomy" id="46171"/>
    <lineage>
        <taxon>Bacteria</taxon>
        <taxon>Bacillati</taxon>
        <taxon>Actinomycetota</taxon>
        <taxon>Actinomycetes</taxon>
        <taxon>Streptosporangiales</taxon>
        <taxon>Streptosporangiaceae</taxon>
        <taxon>Nonomuraea</taxon>
    </lineage>
</organism>
<protein>
    <recommendedName>
        <fullName evidence="4">ABC transporter permease</fullName>
    </recommendedName>
</protein>
<dbReference type="EMBL" id="JADBEF010000001">
    <property type="protein sequence ID" value="MBE1565112.1"/>
    <property type="molecule type" value="Genomic_DNA"/>
</dbReference>
<reference evidence="2 3" key="1">
    <citation type="submission" date="2020-10" db="EMBL/GenBank/DDBJ databases">
        <title>Sequencing the genomes of 1000 actinobacteria strains.</title>
        <authorList>
            <person name="Klenk H.-P."/>
        </authorList>
    </citation>
    <scope>NUCLEOTIDE SEQUENCE [LARGE SCALE GENOMIC DNA]</scope>
    <source>
        <strain evidence="2 3">DSM 43748</strain>
    </source>
</reference>
<evidence type="ECO:0000313" key="3">
    <source>
        <dbReference type="Proteomes" id="UP000661607"/>
    </source>
</evidence>
<keyword evidence="3" id="KW-1185">Reference proteome</keyword>
<keyword evidence="1" id="KW-0472">Membrane</keyword>
<feature type="transmembrane region" description="Helical" evidence="1">
    <location>
        <begin position="59"/>
        <end position="85"/>
    </location>
</feature>
<name>A0ABR9KSU8_9ACTN</name>
<evidence type="ECO:0008006" key="4">
    <source>
        <dbReference type="Google" id="ProtNLM"/>
    </source>
</evidence>
<comment type="caution">
    <text evidence="2">The sequence shown here is derived from an EMBL/GenBank/DDBJ whole genome shotgun (WGS) entry which is preliminary data.</text>
</comment>
<dbReference type="RefSeq" id="WP_192779382.1">
    <property type="nucleotide sequence ID" value="NZ_BAAASY010000018.1"/>
</dbReference>
<feature type="transmembrane region" description="Helical" evidence="1">
    <location>
        <begin position="282"/>
        <end position="305"/>
    </location>
</feature>
<evidence type="ECO:0000313" key="2">
    <source>
        <dbReference type="EMBL" id="MBE1565112.1"/>
    </source>
</evidence>
<sequence length="309" mass="33200">MIWLTWRQHRGQLLVTFGLLAALGVMFLVSGLEAAAFVAANGSLAPGDLAAALGKRYDAVYTVFGWLPIVAPALIGAFWGAPLLGKEFERGTHRLVWTQAVPARRWLAVKLAVLGGLVALGGLAMAAMVSVWRPRFRTDTFGNVGVFNMLGVEPAAWWLFAFLLGTAAGAVLRRTLAAMAVVVGVLAVMTFGLFTLSDHYATPSRVVTADQNTVTGQDVRLVEHAWLDPAGREVAEPPAGACPRGVDTARGDSARSAYEECLIGKGYRHVVYFHGRDRFWRFQLIDAAILLTAASALGLVTVRAVRRAS</sequence>
<feature type="transmembrane region" description="Helical" evidence="1">
    <location>
        <begin position="12"/>
        <end position="39"/>
    </location>
</feature>
<dbReference type="Proteomes" id="UP000661607">
    <property type="component" value="Unassembled WGS sequence"/>
</dbReference>
<accession>A0ABR9KSU8</accession>
<proteinExistence type="predicted"/>
<keyword evidence="1" id="KW-1133">Transmembrane helix</keyword>